<dbReference type="Proteomes" id="UP001596504">
    <property type="component" value="Unassembled WGS sequence"/>
</dbReference>
<proteinExistence type="predicted"/>
<evidence type="ECO:0000259" key="2">
    <source>
        <dbReference type="PROSITE" id="PS50943"/>
    </source>
</evidence>
<comment type="caution">
    <text evidence="3">The sequence shown here is derived from an EMBL/GenBank/DDBJ whole genome shotgun (WGS) entry which is preliminary data.</text>
</comment>
<name>A0ABW2LR17_9PSEU</name>
<evidence type="ECO:0000256" key="1">
    <source>
        <dbReference type="SAM" id="MobiDB-lite"/>
    </source>
</evidence>
<dbReference type="InterPro" id="IPR001387">
    <property type="entry name" value="Cro/C1-type_HTH"/>
</dbReference>
<dbReference type="InterPro" id="IPR010982">
    <property type="entry name" value="Lambda_DNA-bd_dom_sf"/>
</dbReference>
<feature type="region of interest" description="Disordered" evidence="1">
    <location>
        <begin position="138"/>
        <end position="165"/>
    </location>
</feature>
<organism evidence="3 4">
    <name type="scientific">Saccharopolyspora griseoalba</name>
    <dbReference type="NCBI Taxonomy" id="1431848"/>
    <lineage>
        <taxon>Bacteria</taxon>
        <taxon>Bacillati</taxon>
        <taxon>Actinomycetota</taxon>
        <taxon>Actinomycetes</taxon>
        <taxon>Pseudonocardiales</taxon>
        <taxon>Pseudonocardiaceae</taxon>
        <taxon>Saccharopolyspora</taxon>
    </lineage>
</organism>
<evidence type="ECO:0000313" key="3">
    <source>
        <dbReference type="EMBL" id="MFC7344973.1"/>
    </source>
</evidence>
<dbReference type="Gene3D" id="1.10.260.40">
    <property type="entry name" value="lambda repressor-like DNA-binding domains"/>
    <property type="match status" value="1"/>
</dbReference>
<sequence length="165" mass="18644">MEYPNVYTNGGDDMSEEQQRSFAAKLAHLRERIHPPDRGPYSAREIAAGIADDPGAMTAAFVSQLLRGQQPYPRMHHVEALAKFFGVPPAYFFDDEETESINAQIDDILAWRDTEARTIAQRVSELSPRDRATVTNLIESLQSYEDAPREQRRRRKASYDGDGDG</sequence>
<feature type="domain" description="HTH cro/C1-type" evidence="2">
    <location>
        <begin position="57"/>
        <end position="92"/>
    </location>
</feature>
<keyword evidence="4" id="KW-1185">Reference proteome</keyword>
<protein>
    <submittedName>
        <fullName evidence="3">Helix-turn-helix domain-containing protein</fullName>
    </submittedName>
</protein>
<dbReference type="RefSeq" id="WP_380673287.1">
    <property type="nucleotide sequence ID" value="NZ_JBHTCJ010000022.1"/>
</dbReference>
<dbReference type="PROSITE" id="PS50943">
    <property type="entry name" value="HTH_CROC1"/>
    <property type="match status" value="1"/>
</dbReference>
<accession>A0ABW2LR17</accession>
<gene>
    <name evidence="3" type="ORF">ACFQRI_26480</name>
</gene>
<evidence type="ECO:0000313" key="4">
    <source>
        <dbReference type="Proteomes" id="UP001596504"/>
    </source>
</evidence>
<dbReference type="EMBL" id="JBHTCJ010000022">
    <property type="protein sequence ID" value="MFC7344973.1"/>
    <property type="molecule type" value="Genomic_DNA"/>
</dbReference>
<reference evidence="4" key="1">
    <citation type="journal article" date="2019" name="Int. J. Syst. Evol. Microbiol.">
        <title>The Global Catalogue of Microorganisms (GCM) 10K type strain sequencing project: providing services to taxonomists for standard genome sequencing and annotation.</title>
        <authorList>
            <consortium name="The Broad Institute Genomics Platform"/>
            <consortium name="The Broad Institute Genome Sequencing Center for Infectious Disease"/>
            <person name="Wu L."/>
            <person name="Ma J."/>
        </authorList>
    </citation>
    <scope>NUCLEOTIDE SEQUENCE [LARGE SCALE GENOMIC DNA]</scope>
    <source>
        <strain evidence="4">WLHS5</strain>
    </source>
</reference>